<dbReference type="Gene3D" id="2.10.109.10">
    <property type="entry name" value="Umud Fragment, subunit A"/>
    <property type="match status" value="1"/>
</dbReference>
<keyword evidence="1" id="KW-0472">Membrane</keyword>
<accession>A0A554LTR1</accession>
<keyword evidence="1" id="KW-0812">Transmembrane</keyword>
<dbReference type="CDD" id="cd06530">
    <property type="entry name" value="S26_SPase_I"/>
    <property type="match status" value="1"/>
</dbReference>
<proteinExistence type="predicted"/>
<evidence type="ECO:0000313" key="4">
    <source>
        <dbReference type="Proteomes" id="UP000318711"/>
    </source>
</evidence>
<dbReference type="Proteomes" id="UP000318711">
    <property type="component" value="Unassembled WGS sequence"/>
</dbReference>
<gene>
    <name evidence="3" type="ORF">CEN88_402</name>
</gene>
<dbReference type="SUPFAM" id="SSF51306">
    <property type="entry name" value="LexA/Signal peptidase"/>
    <property type="match status" value="1"/>
</dbReference>
<name>A0A554LTR1_9BACT</name>
<dbReference type="GO" id="GO:0004252">
    <property type="term" value="F:serine-type endopeptidase activity"/>
    <property type="evidence" value="ECO:0007669"/>
    <property type="project" value="InterPro"/>
</dbReference>
<comment type="caution">
    <text evidence="3">The sequence shown here is derived from an EMBL/GenBank/DDBJ whole genome shotgun (WGS) entry which is preliminary data.</text>
</comment>
<reference evidence="3 4" key="1">
    <citation type="submission" date="2017-07" db="EMBL/GenBank/DDBJ databases">
        <title>Mechanisms for carbon and nitrogen cycling indicate functional differentiation within the Candidate Phyla Radiation.</title>
        <authorList>
            <person name="Danczak R.E."/>
            <person name="Johnston M.D."/>
            <person name="Kenah C."/>
            <person name="Slattery M."/>
            <person name="Wrighton K.C."/>
            <person name="Wilkins M.J."/>
        </authorList>
    </citation>
    <scope>NUCLEOTIDE SEQUENCE [LARGE SCALE GENOMIC DNA]</scope>
    <source>
        <strain evidence="3">Licking1014_2</strain>
    </source>
</reference>
<evidence type="ECO:0000256" key="1">
    <source>
        <dbReference type="SAM" id="Phobius"/>
    </source>
</evidence>
<dbReference type="InterPro" id="IPR019533">
    <property type="entry name" value="Peptidase_S26"/>
</dbReference>
<evidence type="ECO:0000313" key="3">
    <source>
        <dbReference type="EMBL" id="TSC96009.1"/>
    </source>
</evidence>
<organism evidence="3 4">
    <name type="scientific">Candidatus Berkelbacteria bacterium Licking1014_2</name>
    <dbReference type="NCBI Taxonomy" id="2017146"/>
    <lineage>
        <taxon>Bacteria</taxon>
        <taxon>Candidatus Berkelbacteria</taxon>
    </lineage>
</organism>
<sequence length="315" mass="35936">MKETVFPEQVVRTPAAAAGTDVKLAKKYVTPKWVDWLLVVVLVLLPVSYIAGFSVNYGPSMSHLGWFYRTNWGEQPTRVGQIVRFAQPDQLTWRKYLFSSIKRVAEIRKDGYFVEGDNIERSKDSRDWGKVVPPDHVAGVVNWCWSPKRAWRARTERGRFQNELEFIRSPRTREKLGRFWLVTESGHFTVHNETGTEMFKLRGRPVDNQSTDKQITYVSADDGERWWLLSLETGKTSRVKFTPTISMGFNESAVGLAGDVTAYFPKGKKFLLNEVAVMTIKTKVLQFGIYGVTTVVHFQPPLDSQPIVGTTLKVL</sequence>
<evidence type="ECO:0000259" key="2">
    <source>
        <dbReference type="Pfam" id="PF10502"/>
    </source>
</evidence>
<dbReference type="Pfam" id="PF10502">
    <property type="entry name" value="Peptidase_S26"/>
    <property type="match status" value="1"/>
</dbReference>
<keyword evidence="1" id="KW-1133">Transmembrane helix</keyword>
<dbReference type="EMBL" id="VMGL01000049">
    <property type="protein sequence ID" value="TSC96009.1"/>
    <property type="molecule type" value="Genomic_DNA"/>
</dbReference>
<protein>
    <recommendedName>
        <fullName evidence="2">Peptidase S26 domain-containing protein</fullName>
    </recommendedName>
</protein>
<dbReference type="InterPro" id="IPR036286">
    <property type="entry name" value="LexA/Signal_pep-like_sf"/>
</dbReference>
<dbReference type="AlphaFoldDB" id="A0A554LTR1"/>
<feature type="domain" description="Peptidase S26" evidence="2">
    <location>
        <begin position="96"/>
        <end position="145"/>
    </location>
</feature>
<feature type="transmembrane region" description="Helical" evidence="1">
    <location>
        <begin position="36"/>
        <end position="57"/>
    </location>
</feature>
<dbReference type="GO" id="GO:0006465">
    <property type="term" value="P:signal peptide processing"/>
    <property type="evidence" value="ECO:0007669"/>
    <property type="project" value="InterPro"/>
</dbReference>